<gene>
    <name evidence="10" type="ORF">OXX778_LOCUS3007</name>
</gene>
<dbReference type="EMBL" id="CAJNOC010000252">
    <property type="protein sequence ID" value="CAF0733768.1"/>
    <property type="molecule type" value="Genomic_DNA"/>
</dbReference>
<evidence type="ECO:0000256" key="6">
    <source>
        <dbReference type="ARBA" id="ARBA00023163"/>
    </source>
</evidence>
<sequence length="99" mass="11862">MNRTNRENIFGQCVVCQVFEDDLKPRLNSCERCYYFFLRIIHFTQELYSCQNKNCQVDRRIGLDFCTYCRFVKCIAAGMGSQRQNFLEEIRALYELYGI</sequence>
<dbReference type="AlphaFoldDB" id="A0A813N942"/>
<evidence type="ECO:0000256" key="4">
    <source>
        <dbReference type="ARBA" id="ARBA00023015"/>
    </source>
</evidence>
<dbReference type="InterPro" id="IPR013088">
    <property type="entry name" value="Znf_NHR/GATA"/>
</dbReference>
<keyword evidence="5" id="KW-0238">DNA-binding</keyword>
<keyword evidence="1" id="KW-0479">Metal-binding</keyword>
<accession>A0A813N942</accession>
<dbReference type="Pfam" id="PF00105">
    <property type="entry name" value="zf-C4"/>
    <property type="match status" value="1"/>
</dbReference>
<evidence type="ECO:0000259" key="9">
    <source>
        <dbReference type="PROSITE" id="PS51030"/>
    </source>
</evidence>
<keyword evidence="7" id="KW-0675">Receptor</keyword>
<dbReference type="PROSITE" id="PS51030">
    <property type="entry name" value="NUCLEAR_REC_DBD_2"/>
    <property type="match status" value="1"/>
</dbReference>
<organism evidence="10 11">
    <name type="scientific">Brachionus calyciflorus</name>
    <dbReference type="NCBI Taxonomy" id="104777"/>
    <lineage>
        <taxon>Eukaryota</taxon>
        <taxon>Metazoa</taxon>
        <taxon>Spiralia</taxon>
        <taxon>Gnathifera</taxon>
        <taxon>Rotifera</taxon>
        <taxon>Eurotatoria</taxon>
        <taxon>Monogononta</taxon>
        <taxon>Pseudotrocha</taxon>
        <taxon>Ploima</taxon>
        <taxon>Brachionidae</taxon>
        <taxon>Brachionus</taxon>
    </lineage>
</organism>
<dbReference type="Proteomes" id="UP000663879">
    <property type="component" value="Unassembled WGS sequence"/>
</dbReference>
<dbReference type="InterPro" id="IPR001628">
    <property type="entry name" value="Znf_hrmn_rcpt"/>
</dbReference>
<keyword evidence="11" id="KW-1185">Reference proteome</keyword>
<dbReference type="GO" id="GO:0003700">
    <property type="term" value="F:DNA-binding transcription factor activity"/>
    <property type="evidence" value="ECO:0007669"/>
    <property type="project" value="InterPro"/>
</dbReference>
<evidence type="ECO:0000256" key="8">
    <source>
        <dbReference type="ARBA" id="ARBA00023242"/>
    </source>
</evidence>
<keyword evidence="3" id="KW-0862">Zinc</keyword>
<dbReference type="SUPFAM" id="SSF57716">
    <property type="entry name" value="Glucocorticoid receptor-like (DNA-binding domain)"/>
    <property type="match status" value="1"/>
</dbReference>
<keyword evidence="2" id="KW-0863">Zinc-finger</keyword>
<proteinExistence type="predicted"/>
<comment type="caution">
    <text evidence="10">The sequence shown here is derived from an EMBL/GenBank/DDBJ whole genome shotgun (WGS) entry which is preliminary data.</text>
</comment>
<feature type="domain" description="Nuclear receptor" evidence="9">
    <location>
        <begin position="10"/>
        <end position="86"/>
    </location>
</feature>
<dbReference type="OrthoDB" id="5850793at2759"/>
<dbReference type="GO" id="GO:0008270">
    <property type="term" value="F:zinc ion binding"/>
    <property type="evidence" value="ECO:0007669"/>
    <property type="project" value="UniProtKB-KW"/>
</dbReference>
<protein>
    <recommendedName>
        <fullName evidence="9">Nuclear receptor domain-containing protein</fullName>
    </recommendedName>
</protein>
<keyword evidence="8" id="KW-0539">Nucleus</keyword>
<name>A0A813N942_9BILA</name>
<keyword evidence="6" id="KW-0804">Transcription</keyword>
<reference evidence="10" key="1">
    <citation type="submission" date="2021-02" db="EMBL/GenBank/DDBJ databases">
        <authorList>
            <person name="Nowell W R."/>
        </authorList>
    </citation>
    <scope>NUCLEOTIDE SEQUENCE</scope>
    <source>
        <strain evidence="10">Ploen Becks lab</strain>
    </source>
</reference>
<evidence type="ECO:0000256" key="7">
    <source>
        <dbReference type="ARBA" id="ARBA00023170"/>
    </source>
</evidence>
<dbReference type="SMART" id="SM00399">
    <property type="entry name" value="ZnF_C4"/>
    <property type="match status" value="1"/>
</dbReference>
<evidence type="ECO:0000256" key="3">
    <source>
        <dbReference type="ARBA" id="ARBA00022833"/>
    </source>
</evidence>
<dbReference type="GO" id="GO:0043565">
    <property type="term" value="F:sequence-specific DNA binding"/>
    <property type="evidence" value="ECO:0007669"/>
    <property type="project" value="InterPro"/>
</dbReference>
<evidence type="ECO:0000313" key="10">
    <source>
        <dbReference type="EMBL" id="CAF0733768.1"/>
    </source>
</evidence>
<evidence type="ECO:0000313" key="11">
    <source>
        <dbReference type="Proteomes" id="UP000663879"/>
    </source>
</evidence>
<evidence type="ECO:0000256" key="5">
    <source>
        <dbReference type="ARBA" id="ARBA00023125"/>
    </source>
</evidence>
<keyword evidence="4" id="KW-0805">Transcription regulation</keyword>
<evidence type="ECO:0000256" key="1">
    <source>
        <dbReference type="ARBA" id="ARBA00022723"/>
    </source>
</evidence>
<dbReference type="Gene3D" id="3.30.50.10">
    <property type="entry name" value="Erythroid Transcription Factor GATA-1, subunit A"/>
    <property type="match status" value="1"/>
</dbReference>
<evidence type="ECO:0000256" key="2">
    <source>
        <dbReference type="ARBA" id="ARBA00022771"/>
    </source>
</evidence>